<comment type="caution">
    <text evidence="2">The sequence shown here is derived from an EMBL/GenBank/DDBJ whole genome shotgun (WGS) entry which is preliminary data.</text>
</comment>
<dbReference type="InterPro" id="IPR013430">
    <property type="entry name" value="Toxin_antidote_HigA"/>
</dbReference>
<dbReference type="EMBL" id="NEVU01000003">
    <property type="protein sequence ID" value="OZI71857.1"/>
    <property type="molecule type" value="Genomic_DNA"/>
</dbReference>
<organism evidence="2 3">
    <name type="scientific">Bordetella genomosp. 12</name>
    <dbReference type="NCBI Taxonomy" id="463035"/>
    <lineage>
        <taxon>Bacteria</taxon>
        <taxon>Pseudomonadati</taxon>
        <taxon>Pseudomonadota</taxon>
        <taxon>Betaproteobacteria</taxon>
        <taxon>Burkholderiales</taxon>
        <taxon>Alcaligenaceae</taxon>
        <taxon>Bordetella</taxon>
    </lineage>
</organism>
<dbReference type="GO" id="GO:0003677">
    <property type="term" value="F:DNA binding"/>
    <property type="evidence" value="ECO:0007669"/>
    <property type="project" value="UniProtKB-KW"/>
</dbReference>
<dbReference type="Gene3D" id="1.10.260.40">
    <property type="entry name" value="lambda repressor-like DNA-binding domains"/>
    <property type="match status" value="1"/>
</dbReference>
<name>A0A261VDD9_9BORD</name>
<protein>
    <submittedName>
        <fullName evidence="2">Addiction module antidote protein, HigA family</fullName>
    </submittedName>
</protein>
<sequence>MPPKVHPGEIIKKDIMEPLGLDLETAAGLFGVQPEVLARVIAGQCAVTQELAVGLAKQGHGTERMWFALQKATSART</sequence>
<dbReference type="Proteomes" id="UP000216429">
    <property type="component" value="Unassembled WGS sequence"/>
</dbReference>
<reference evidence="3" key="1">
    <citation type="submission" date="2017-05" db="EMBL/GenBank/DDBJ databases">
        <title>Complete and WGS of Bordetella genogroups.</title>
        <authorList>
            <person name="Spilker T."/>
            <person name="Lipuma J."/>
        </authorList>
    </citation>
    <scope>NUCLEOTIDE SEQUENCE [LARGE SCALE GENOMIC DNA]</scope>
    <source>
        <strain evidence="3">AU6712</strain>
    </source>
</reference>
<evidence type="ECO:0000313" key="3">
    <source>
        <dbReference type="Proteomes" id="UP000216429"/>
    </source>
</evidence>
<dbReference type="AlphaFoldDB" id="A0A261VDD9"/>
<dbReference type="PANTHER" id="PTHR36924">
    <property type="entry name" value="ANTITOXIN HIGA-1"/>
    <property type="match status" value="1"/>
</dbReference>
<evidence type="ECO:0000256" key="1">
    <source>
        <dbReference type="ARBA" id="ARBA00023125"/>
    </source>
</evidence>
<keyword evidence="3" id="KW-1185">Reference proteome</keyword>
<accession>A0A261VDD9</accession>
<dbReference type="InterPro" id="IPR010982">
    <property type="entry name" value="Lambda_DNA-bd_dom_sf"/>
</dbReference>
<proteinExistence type="predicted"/>
<gene>
    <name evidence="2" type="ORF">CAL22_18915</name>
</gene>
<evidence type="ECO:0000313" key="2">
    <source>
        <dbReference type="EMBL" id="OZI71857.1"/>
    </source>
</evidence>
<dbReference type="SUPFAM" id="SSF47413">
    <property type="entry name" value="lambda repressor-like DNA-binding domains"/>
    <property type="match status" value="1"/>
</dbReference>
<dbReference type="PANTHER" id="PTHR36924:SF1">
    <property type="entry name" value="ANTITOXIN HIGA-1"/>
    <property type="match status" value="1"/>
</dbReference>
<dbReference type="OrthoDB" id="5297543at2"/>
<keyword evidence="1" id="KW-0238">DNA-binding</keyword>
<dbReference type="RefSeq" id="WP_094815791.1">
    <property type="nucleotide sequence ID" value="NZ_NEVU01000003.1"/>
</dbReference>
<dbReference type="NCBIfam" id="TIGR02607">
    <property type="entry name" value="antidote_HigA"/>
    <property type="match status" value="1"/>
</dbReference>